<accession>A0ACB9RVF5</accession>
<evidence type="ECO:0000313" key="1">
    <source>
        <dbReference type="EMBL" id="KAI4382889.1"/>
    </source>
</evidence>
<dbReference type="Proteomes" id="UP001057402">
    <property type="component" value="Chromosome 3"/>
</dbReference>
<keyword evidence="2" id="KW-1185">Reference proteome</keyword>
<reference evidence="2" key="1">
    <citation type="journal article" date="2023" name="Front. Plant Sci.">
        <title>Chromosomal-level genome assembly of Melastoma candidum provides insights into trichome evolution.</title>
        <authorList>
            <person name="Zhong Y."/>
            <person name="Wu W."/>
            <person name="Sun C."/>
            <person name="Zou P."/>
            <person name="Liu Y."/>
            <person name="Dai S."/>
            <person name="Zhou R."/>
        </authorList>
    </citation>
    <scope>NUCLEOTIDE SEQUENCE [LARGE SCALE GENOMIC DNA]</scope>
</reference>
<dbReference type="EMBL" id="CM042882">
    <property type="protein sequence ID" value="KAI4382889.1"/>
    <property type="molecule type" value="Genomic_DNA"/>
</dbReference>
<name>A0ACB9RVF5_9MYRT</name>
<comment type="caution">
    <text evidence="1">The sequence shown here is derived from an EMBL/GenBank/DDBJ whole genome shotgun (WGS) entry which is preliminary data.</text>
</comment>
<sequence length="71" mass="7769">MADAVVELKVGLHCDQCIKKILKAIKKMDGIDTYDFDVGRNKVTVTGNVTPEQIIKALHKTGKQATVWGEG</sequence>
<organism evidence="1 2">
    <name type="scientific">Melastoma candidum</name>
    <dbReference type="NCBI Taxonomy" id="119954"/>
    <lineage>
        <taxon>Eukaryota</taxon>
        <taxon>Viridiplantae</taxon>
        <taxon>Streptophyta</taxon>
        <taxon>Embryophyta</taxon>
        <taxon>Tracheophyta</taxon>
        <taxon>Spermatophyta</taxon>
        <taxon>Magnoliopsida</taxon>
        <taxon>eudicotyledons</taxon>
        <taxon>Gunneridae</taxon>
        <taxon>Pentapetalae</taxon>
        <taxon>rosids</taxon>
        <taxon>malvids</taxon>
        <taxon>Myrtales</taxon>
        <taxon>Melastomataceae</taxon>
        <taxon>Melastomatoideae</taxon>
        <taxon>Melastomateae</taxon>
        <taxon>Melastoma</taxon>
    </lineage>
</organism>
<evidence type="ECO:0000313" key="2">
    <source>
        <dbReference type="Proteomes" id="UP001057402"/>
    </source>
</evidence>
<proteinExistence type="predicted"/>
<protein>
    <submittedName>
        <fullName evidence="1">Uncharacterized protein</fullName>
    </submittedName>
</protein>
<gene>
    <name evidence="1" type="ORF">MLD38_008791</name>
</gene>